<proteinExistence type="predicted"/>
<dbReference type="OrthoDB" id="5416105at2"/>
<organism evidence="1 2">
    <name type="scientific">Paucidesulfovibrio gracilis DSM 16080</name>
    <dbReference type="NCBI Taxonomy" id="1121449"/>
    <lineage>
        <taxon>Bacteria</taxon>
        <taxon>Pseudomonadati</taxon>
        <taxon>Thermodesulfobacteriota</taxon>
        <taxon>Desulfovibrionia</taxon>
        <taxon>Desulfovibrionales</taxon>
        <taxon>Desulfovibrionaceae</taxon>
        <taxon>Paucidesulfovibrio</taxon>
    </lineage>
</organism>
<dbReference type="RefSeq" id="WP_078717046.1">
    <property type="nucleotide sequence ID" value="NZ_FUYC01000005.1"/>
</dbReference>
<dbReference type="EMBL" id="FUYC01000005">
    <property type="protein sequence ID" value="SKA81942.1"/>
    <property type="molecule type" value="Genomic_DNA"/>
</dbReference>
<evidence type="ECO:0000313" key="2">
    <source>
        <dbReference type="Proteomes" id="UP000190027"/>
    </source>
</evidence>
<gene>
    <name evidence="1" type="ORF">SAMN02745704_01474</name>
</gene>
<name>A0A1T4WX48_9BACT</name>
<evidence type="ECO:0000313" key="1">
    <source>
        <dbReference type="EMBL" id="SKA81942.1"/>
    </source>
</evidence>
<reference evidence="1 2" key="1">
    <citation type="submission" date="2017-02" db="EMBL/GenBank/DDBJ databases">
        <authorList>
            <person name="Peterson S.W."/>
        </authorList>
    </citation>
    <scope>NUCLEOTIDE SEQUENCE [LARGE SCALE GENOMIC DNA]</scope>
    <source>
        <strain evidence="1 2">DSM 16080</strain>
    </source>
</reference>
<accession>A0A1T4WX48</accession>
<dbReference type="AlphaFoldDB" id="A0A1T4WX48"/>
<dbReference type="Proteomes" id="UP000190027">
    <property type="component" value="Unassembled WGS sequence"/>
</dbReference>
<dbReference type="STRING" id="1121449.SAMN02745704_01474"/>
<keyword evidence="2" id="KW-1185">Reference proteome</keyword>
<evidence type="ECO:0008006" key="3">
    <source>
        <dbReference type="Google" id="ProtNLM"/>
    </source>
</evidence>
<protein>
    <recommendedName>
        <fullName evidence="3">N-acetyltransferase domain-containing protein</fullName>
    </recommendedName>
</protein>
<sequence length="314" mass="34491">MTNHPESPVNAGKELDGIGVSGIDVVRFPTFRECLPLLESVCSAGSGHAPLLRLMRPSGDRSRPEPQWLVAMLQGRPCGVVTWTVDANNVAECCGPLCPGLDRNMVQDCGELLLQALTSELRSLGVGLARTHPAGPEVEFALLQRLAVLPWQSPHQGRTERTIRYWRPCLDPLPEAWCHPVLEHFMEHFLEQTGWRCDLNMVVPGSREDAAEPDDLRDWPNPADSAVGWGCIAEQEIGRVTVLSGLSGEPGTGMREAVRSGLDANLPNVFVRLPLDCAAHANQLPWLVGLGFQPRYLEPGQVVSCILQYEDLLF</sequence>